<evidence type="ECO:0000313" key="3">
    <source>
        <dbReference type="Proteomes" id="UP000030689"/>
    </source>
</evidence>
<evidence type="ECO:0000256" key="1">
    <source>
        <dbReference type="SAM" id="Phobius"/>
    </source>
</evidence>
<dbReference type="AlphaFoldDB" id="V4M5F5"/>
<keyword evidence="1" id="KW-0812">Transmembrane</keyword>
<dbReference type="PANTHER" id="PTHR48434">
    <property type="entry name" value="(RAPE) HYPOTHETICAL PROTEIN"/>
    <property type="match status" value="1"/>
</dbReference>
<dbReference type="PANTHER" id="PTHR48434:SF1">
    <property type="entry name" value="(RAPE) HYPOTHETICAL PROTEIN"/>
    <property type="match status" value="1"/>
</dbReference>
<dbReference type="Proteomes" id="UP000030689">
    <property type="component" value="Unassembled WGS sequence"/>
</dbReference>
<feature type="non-terminal residue" evidence="2">
    <location>
        <position position="1"/>
    </location>
</feature>
<dbReference type="KEGG" id="eus:EUTSA_v10002271mg"/>
<proteinExistence type="predicted"/>
<evidence type="ECO:0000313" key="2">
    <source>
        <dbReference type="EMBL" id="ESQ50202.1"/>
    </source>
</evidence>
<dbReference type="EMBL" id="KI517398">
    <property type="protein sequence ID" value="ESQ50202.1"/>
    <property type="molecule type" value="Genomic_DNA"/>
</dbReference>
<protein>
    <submittedName>
        <fullName evidence="2">Uncharacterized protein</fullName>
    </submittedName>
</protein>
<gene>
    <name evidence="2" type="ORF">EUTSA_v10002271mg</name>
</gene>
<keyword evidence="1" id="KW-0472">Membrane</keyword>
<dbReference type="OMA" id="ICENIFP"/>
<sequence length="152" mass="18656">FFKPHNTDKSVLFFQTILEITVSVSFKHFYLNENHTDPAYSTFKIHKVIAPSDWEYDLNENLNFPEILKDLSCFNVSFNYWDYCQAWYNSFLIQSPKRKHTWLIFFYTTFYLSKSPYWFIPWWNYFGYVTEIFKLNIQKSFQIFKTNFIPSF</sequence>
<accession>V4M5F5</accession>
<dbReference type="Gramene" id="ESQ50202">
    <property type="protein sequence ID" value="ESQ50202"/>
    <property type="gene ID" value="EUTSA_v10002271mg"/>
</dbReference>
<keyword evidence="3" id="KW-1185">Reference proteome</keyword>
<reference evidence="2 3" key="1">
    <citation type="journal article" date="2013" name="Front. Plant Sci.">
        <title>The Reference Genome of the Halophytic Plant Eutrema salsugineum.</title>
        <authorList>
            <person name="Yang R."/>
            <person name="Jarvis D.E."/>
            <person name="Chen H."/>
            <person name="Beilstein M.A."/>
            <person name="Grimwood J."/>
            <person name="Jenkins J."/>
            <person name="Shu S."/>
            <person name="Prochnik S."/>
            <person name="Xin M."/>
            <person name="Ma C."/>
            <person name="Schmutz J."/>
            <person name="Wing R.A."/>
            <person name="Mitchell-Olds T."/>
            <person name="Schumaker K.S."/>
            <person name="Wang X."/>
        </authorList>
    </citation>
    <scope>NUCLEOTIDE SEQUENCE [LARGE SCALE GENOMIC DNA]</scope>
</reference>
<name>V4M5F5_EUTSA</name>
<feature type="transmembrane region" description="Helical" evidence="1">
    <location>
        <begin position="102"/>
        <end position="120"/>
    </location>
</feature>
<organism evidence="2 3">
    <name type="scientific">Eutrema salsugineum</name>
    <name type="common">Saltwater cress</name>
    <name type="synonym">Sisymbrium salsugineum</name>
    <dbReference type="NCBI Taxonomy" id="72664"/>
    <lineage>
        <taxon>Eukaryota</taxon>
        <taxon>Viridiplantae</taxon>
        <taxon>Streptophyta</taxon>
        <taxon>Embryophyta</taxon>
        <taxon>Tracheophyta</taxon>
        <taxon>Spermatophyta</taxon>
        <taxon>Magnoliopsida</taxon>
        <taxon>eudicotyledons</taxon>
        <taxon>Gunneridae</taxon>
        <taxon>Pentapetalae</taxon>
        <taxon>rosids</taxon>
        <taxon>malvids</taxon>
        <taxon>Brassicales</taxon>
        <taxon>Brassicaceae</taxon>
        <taxon>Eutremeae</taxon>
        <taxon>Eutrema</taxon>
    </lineage>
</organism>
<keyword evidence="1" id="KW-1133">Transmembrane helix</keyword>